<comment type="caution">
    <text evidence="2">The sequence shown here is derived from an EMBL/GenBank/DDBJ whole genome shotgun (WGS) entry which is preliminary data.</text>
</comment>
<feature type="domain" description="Hedgehog/Intein (Hint)" evidence="1">
    <location>
        <begin position="155"/>
        <end position="292"/>
    </location>
</feature>
<dbReference type="Proteomes" id="UP000194664">
    <property type="component" value="Unassembled WGS sequence"/>
</dbReference>
<reference evidence="2 3" key="1">
    <citation type="submission" date="2016-12" db="EMBL/GenBank/DDBJ databases">
        <title>The draft genome sequence of HSLHS2.</title>
        <authorList>
            <person name="Hu D."/>
            <person name="Wang L."/>
            <person name="Shao Z."/>
        </authorList>
    </citation>
    <scope>NUCLEOTIDE SEQUENCE [LARGE SCALE GENOMIC DNA]</scope>
    <source>
        <strain evidence="2">MCCC 1A06712</strain>
    </source>
</reference>
<protein>
    <recommendedName>
        <fullName evidence="1">Hedgehog/Intein (Hint) domain-containing protein</fullName>
    </recommendedName>
</protein>
<dbReference type="Pfam" id="PF13403">
    <property type="entry name" value="Hint_2"/>
    <property type="match status" value="1"/>
</dbReference>
<name>A0A251X2W4_9RHOB</name>
<evidence type="ECO:0000313" key="3">
    <source>
        <dbReference type="Proteomes" id="UP000194664"/>
    </source>
</evidence>
<dbReference type="OrthoDB" id="6305173at2"/>
<keyword evidence="3" id="KW-1185">Reference proteome</keyword>
<dbReference type="SUPFAM" id="SSF51294">
    <property type="entry name" value="Hedgehog/intein (Hint) domain"/>
    <property type="match status" value="1"/>
</dbReference>
<dbReference type="AlphaFoldDB" id="A0A251X2W4"/>
<accession>A0A251X2W4</accession>
<proteinExistence type="predicted"/>
<organism evidence="2 3">
    <name type="scientific">Marivivens niveibacter</name>
    <dbReference type="NCBI Taxonomy" id="1930667"/>
    <lineage>
        <taxon>Bacteria</taxon>
        <taxon>Pseudomonadati</taxon>
        <taxon>Pseudomonadota</taxon>
        <taxon>Alphaproteobacteria</taxon>
        <taxon>Rhodobacterales</taxon>
        <taxon>Paracoccaceae</taxon>
        <taxon>Marivivens group</taxon>
        <taxon>Marivivens</taxon>
    </lineage>
</organism>
<dbReference type="RefSeq" id="WP_086450313.1">
    <property type="nucleotide sequence ID" value="NZ_MSPP01000001.1"/>
</dbReference>
<dbReference type="InterPro" id="IPR036844">
    <property type="entry name" value="Hint_dom_sf"/>
</dbReference>
<evidence type="ECO:0000313" key="2">
    <source>
        <dbReference type="EMBL" id="OUD10664.1"/>
    </source>
</evidence>
<dbReference type="Gene3D" id="2.170.16.10">
    <property type="entry name" value="Hedgehog/Intein (Hint) domain"/>
    <property type="match status" value="1"/>
</dbReference>
<dbReference type="EMBL" id="MSPP01000001">
    <property type="protein sequence ID" value="OUD10664.1"/>
    <property type="molecule type" value="Genomic_DNA"/>
</dbReference>
<sequence length="362" mass="40063">MADVQSWGWFDYSGTWPGFNILSGNNLDHRGDGLSVDPSGYVEITLNDWNNDGLIYDADIDGGPINGGETVTGPSMTLTPHEVALYTGSTIVHNGTTYTVNMEVTLFTNGMYGVRLLDNEIPEGHYSGVTSITLGTWNEVEYSGIHVSAVDQMFVCYVAGTEIETTRGYVPVEQIKVGDFVETLDHGPQQVRWIGSQFAIGTGKNAPIRIEAGLFDNDVPVYVSPNHRILLHGEMVDMLFAADEVFAPAKHLVNGTTIRSEPRALVQYCHFALDQHEVIMADGMLSESLLPGPESLRLIRPADRDALFDALPQLHAGWDAYGPSARMCLTKRECELLRWANDRERQFEKLDSPVIGRSFEHQ</sequence>
<evidence type="ECO:0000259" key="1">
    <source>
        <dbReference type="Pfam" id="PF13403"/>
    </source>
</evidence>
<gene>
    <name evidence="2" type="ORF">BVC71_04020</name>
</gene>
<dbReference type="InterPro" id="IPR028992">
    <property type="entry name" value="Hedgehog/Intein_dom"/>
</dbReference>